<dbReference type="GO" id="GO:0005524">
    <property type="term" value="F:ATP binding"/>
    <property type="evidence" value="ECO:0007669"/>
    <property type="project" value="UniProtKB-KW"/>
</dbReference>
<dbReference type="OrthoDB" id="893483at2759"/>
<dbReference type="GO" id="GO:0051607">
    <property type="term" value="P:defense response to virus"/>
    <property type="evidence" value="ECO:0007669"/>
    <property type="project" value="UniProtKB-ARBA"/>
</dbReference>
<feature type="domain" description="NB-ARC" evidence="11">
    <location>
        <begin position="157"/>
        <end position="322"/>
    </location>
</feature>
<dbReference type="FunFam" id="1.10.10.10:FF:000322">
    <property type="entry name" value="Probable disease resistance protein At1g63360"/>
    <property type="match status" value="1"/>
</dbReference>
<comment type="function">
    <text evidence="1">Confers resistance to late blight (Phytophthora infestans) races carrying the avirulence gene Avr1. Resistance proteins guard the plant against pathogens that contain an appropriate avirulence protein via an indirect interaction with this avirulence protein. That triggers a defense system including the hypersensitive response, which restricts the pathogen growth.</text>
</comment>
<evidence type="ECO:0000313" key="14">
    <source>
        <dbReference type="EMBL" id="CAA3016629.1"/>
    </source>
</evidence>
<keyword evidence="4" id="KW-0963">Cytoplasm</keyword>
<dbReference type="PRINTS" id="PR00364">
    <property type="entry name" value="DISEASERSIST"/>
</dbReference>
<dbReference type="SUPFAM" id="SSF52540">
    <property type="entry name" value="P-loop containing nucleoside triphosphate hydrolases"/>
    <property type="match status" value="1"/>
</dbReference>
<keyword evidence="7" id="KW-0677">Repeat</keyword>
<sequence>MAYAALLSLTHVLQRTLKYDCSYLLPGEKQQIESLLGKVGYLQDFLDNFPRENIESIEGLERKISDATCQTEDIIESCIAERVFEESATQSGGIFTISFHEIAKLILEVDATKTPPEKIVDDSGIREDLERNTSLPVGSIRPDSWGQSTMVGLDDVLVEIKDRLVGSSSQLEVVSIVGMGGIGKTTLAHKVYIDKYTEYHFDIRAWLTVSQEYSVREILLGLLDSMNIKIYKKSEKEIDQLGELLYKSLKGRRYLFVMDDVWDVEAWNNVKIYFPDDKTGSRILLTTRLENVANYINSGSPLHHVRFLNDKESWNLFCQKVFGECCCPLELEEIGKKIAQNCRGLPLAVVVIGGLLSKATRTPRYWSSIAKNLSSEITSNDEQCSKILSLSYKHLPHHLKGCFLYMGIFPEDFDIKVNVLTKLWVAEGILKPACSKTLEDVGEEYFLDLVHRSLILVQRKGSNGKIKTCRIHDLLRDLCVKEAQKEKFFHVIKGGPYGIQGSTDKRRVSIHVEKNSLSSLEEAQFYHATKGTLQGDDKTLSSLVVRSHFPPEEISFDSRPLKVLHMEGRHLWLDEMEDLVNMRYIYCYNQFSVQSVNASLYKLRNLQTMVYLEDRRSIKLSPEIWKMPHLRHVKLNGYIHLPDPPSSEIKGEENSIVVLENLQTLSILYNFSWTEEVLKRIPNLKKLAINYDNLGKDWENYYMNNLSRLTKLESLKCRVGYNHKFPYLLRCITFPTSIKKLTLYDMYLYYEDLTILGSMPCLGVLKLKGCNFDCGVWEPNEEEFLELKYLLLHNVDLKSWRADSIHFPSLESLVISVLLRSPLDEIPSGFGEISTLQSIELHGCVDSIVESAKKIEEQQLDWGNDAFKLYIK</sequence>
<keyword evidence="9" id="KW-0611">Plant defense</keyword>
<keyword evidence="6" id="KW-0381">Hypersensitive response</keyword>
<dbReference type="EMBL" id="CACTIH010007634">
    <property type="protein sequence ID" value="CAA3016629.1"/>
    <property type="molecule type" value="Genomic_DNA"/>
</dbReference>
<name>A0A8S0UE91_OLEEU</name>
<dbReference type="GO" id="GO:0005737">
    <property type="term" value="C:cytoplasm"/>
    <property type="evidence" value="ECO:0007669"/>
    <property type="project" value="UniProtKB-SubCell"/>
</dbReference>
<dbReference type="Pfam" id="PF23559">
    <property type="entry name" value="WHD_DRP"/>
    <property type="match status" value="1"/>
</dbReference>
<dbReference type="GO" id="GO:0043531">
    <property type="term" value="F:ADP binding"/>
    <property type="evidence" value="ECO:0007669"/>
    <property type="project" value="InterPro"/>
</dbReference>
<dbReference type="InterPro" id="IPR036388">
    <property type="entry name" value="WH-like_DNA-bd_sf"/>
</dbReference>
<evidence type="ECO:0000256" key="1">
    <source>
        <dbReference type="ARBA" id="ARBA00002074"/>
    </source>
</evidence>
<dbReference type="InterPro" id="IPR027417">
    <property type="entry name" value="P-loop_NTPase"/>
</dbReference>
<dbReference type="InterPro" id="IPR044974">
    <property type="entry name" value="Disease_R_plants"/>
</dbReference>
<dbReference type="PANTHER" id="PTHR23155">
    <property type="entry name" value="DISEASE RESISTANCE PROTEIN RP"/>
    <property type="match status" value="1"/>
</dbReference>
<evidence type="ECO:0000256" key="7">
    <source>
        <dbReference type="ARBA" id="ARBA00022737"/>
    </source>
</evidence>
<dbReference type="Gene3D" id="3.80.10.10">
    <property type="entry name" value="Ribonuclease Inhibitor"/>
    <property type="match status" value="1"/>
</dbReference>
<evidence type="ECO:0000256" key="4">
    <source>
        <dbReference type="ARBA" id="ARBA00022490"/>
    </source>
</evidence>
<comment type="caution">
    <text evidence="14">The sequence shown here is derived from an EMBL/GenBank/DDBJ whole genome shotgun (WGS) entry which is preliminary data.</text>
</comment>
<dbReference type="FunFam" id="3.40.50.300:FF:001091">
    <property type="entry name" value="Probable disease resistance protein At1g61300"/>
    <property type="match status" value="1"/>
</dbReference>
<reference evidence="14 15" key="1">
    <citation type="submission" date="2019-12" db="EMBL/GenBank/DDBJ databases">
        <authorList>
            <person name="Alioto T."/>
            <person name="Alioto T."/>
            <person name="Gomez Garrido J."/>
        </authorList>
    </citation>
    <scope>NUCLEOTIDE SEQUENCE [LARGE SCALE GENOMIC DNA]</scope>
</reference>
<keyword evidence="15" id="KW-1185">Reference proteome</keyword>
<dbReference type="InterPro" id="IPR002182">
    <property type="entry name" value="NB-ARC"/>
</dbReference>
<gene>
    <name evidence="14" type="ORF">OLEA9_A041218</name>
</gene>
<comment type="similarity">
    <text evidence="3">Belongs to the disease resistance NB-LRR family.</text>
</comment>
<dbReference type="Gene3D" id="1.20.5.4130">
    <property type="match status" value="1"/>
</dbReference>
<keyword evidence="8" id="KW-0547">Nucleotide-binding</keyword>
<dbReference type="Gene3D" id="1.10.8.430">
    <property type="entry name" value="Helical domain of apoptotic protease-activating factors"/>
    <property type="match status" value="1"/>
</dbReference>
<evidence type="ECO:0000259" key="11">
    <source>
        <dbReference type="Pfam" id="PF00931"/>
    </source>
</evidence>
<comment type="subcellular location">
    <subcellularLocation>
        <location evidence="2">Cytoplasm</location>
    </subcellularLocation>
</comment>
<evidence type="ECO:0000256" key="8">
    <source>
        <dbReference type="ARBA" id="ARBA00022741"/>
    </source>
</evidence>
<dbReference type="InterPro" id="IPR032675">
    <property type="entry name" value="LRR_dom_sf"/>
</dbReference>
<evidence type="ECO:0000256" key="6">
    <source>
        <dbReference type="ARBA" id="ARBA00022667"/>
    </source>
</evidence>
<evidence type="ECO:0000256" key="5">
    <source>
        <dbReference type="ARBA" id="ARBA00022614"/>
    </source>
</evidence>
<evidence type="ECO:0000256" key="3">
    <source>
        <dbReference type="ARBA" id="ARBA00008894"/>
    </source>
</evidence>
<protein>
    <submittedName>
        <fullName evidence="14">Late blight resistance homolog R1A-10</fullName>
    </submittedName>
</protein>
<dbReference type="Gramene" id="OE9A041218T1">
    <property type="protein sequence ID" value="OE9A041218C1"/>
    <property type="gene ID" value="OE9A041218"/>
</dbReference>
<feature type="domain" description="Disease resistance R13L4/SHOC-2-like LRR" evidence="13">
    <location>
        <begin position="560"/>
        <end position="854"/>
    </location>
</feature>
<dbReference type="GO" id="GO:0009626">
    <property type="term" value="P:plant-type hypersensitive response"/>
    <property type="evidence" value="ECO:0007669"/>
    <property type="project" value="UniProtKB-KW"/>
</dbReference>
<evidence type="ECO:0000259" key="12">
    <source>
        <dbReference type="Pfam" id="PF23559"/>
    </source>
</evidence>
<evidence type="ECO:0000256" key="2">
    <source>
        <dbReference type="ARBA" id="ARBA00004496"/>
    </source>
</evidence>
<dbReference type="Pfam" id="PF00931">
    <property type="entry name" value="NB-ARC"/>
    <property type="match status" value="1"/>
</dbReference>
<dbReference type="InterPro" id="IPR055414">
    <property type="entry name" value="LRR_R13L4/SHOC2-like"/>
</dbReference>
<keyword evidence="5" id="KW-0433">Leucine-rich repeat</keyword>
<dbReference type="Pfam" id="PF23598">
    <property type="entry name" value="LRR_14"/>
    <property type="match status" value="1"/>
</dbReference>
<dbReference type="Gene3D" id="1.10.10.10">
    <property type="entry name" value="Winged helix-like DNA-binding domain superfamily/Winged helix DNA-binding domain"/>
    <property type="match status" value="1"/>
</dbReference>
<evidence type="ECO:0000256" key="10">
    <source>
        <dbReference type="ARBA" id="ARBA00022840"/>
    </source>
</evidence>
<evidence type="ECO:0000256" key="9">
    <source>
        <dbReference type="ARBA" id="ARBA00022821"/>
    </source>
</evidence>
<feature type="domain" description="Disease resistance protein winged helix" evidence="12">
    <location>
        <begin position="408"/>
        <end position="479"/>
    </location>
</feature>
<accession>A0A8S0UE91</accession>
<evidence type="ECO:0000259" key="13">
    <source>
        <dbReference type="Pfam" id="PF23598"/>
    </source>
</evidence>
<proteinExistence type="inferred from homology"/>
<keyword evidence="10" id="KW-0067">ATP-binding</keyword>
<dbReference type="Proteomes" id="UP000594638">
    <property type="component" value="Unassembled WGS sequence"/>
</dbReference>
<dbReference type="SUPFAM" id="SSF52058">
    <property type="entry name" value="L domain-like"/>
    <property type="match status" value="1"/>
</dbReference>
<dbReference type="InterPro" id="IPR042197">
    <property type="entry name" value="Apaf_helical"/>
</dbReference>
<dbReference type="Gene3D" id="3.40.50.300">
    <property type="entry name" value="P-loop containing nucleotide triphosphate hydrolases"/>
    <property type="match status" value="1"/>
</dbReference>
<dbReference type="PANTHER" id="PTHR23155:SF1152">
    <property type="entry name" value="AAA+ ATPASE DOMAIN-CONTAINING PROTEIN"/>
    <property type="match status" value="1"/>
</dbReference>
<dbReference type="AlphaFoldDB" id="A0A8S0UE91"/>
<organism evidence="14 15">
    <name type="scientific">Olea europaea subsp. europaea</name>
    <dbReference type="NCBI Taxonomy" id="158383"/>
    <lineage>
        <taxon>Eukaryota</taxon>
        <taxon>Viridiplantae</taxon>
        <taxon>Streptophyta</taxon>
        <taxon>Embryophyta</taxon>
        <taxon>Tracheophyta</taxon>
        <taxon>Spermatophyta</taxon>
        <taxon>Magnoliopsida</taxon>
        <taxon>eudicotyledons</taxon>
        <taxon>Gunneridae</taxon>
        <taxon>Pentapetalae</taxon>
        <taxon>asterids</taxon>
        <taxon>lamiids</taxon>
        <taxon>Lamiales</taxon>
        <taxon>Oleaceae</taxon>
        <taxon>Oleeae</taxon>
        <taxon>Olea</taxon>
    </lineage>
</organism>
<dbReference type="InterPro" id="IPR058922">
    <property type="entry name" value="WHD_DRP"/>
</dbReference>
<evidence type="ECO:0000313" key="15">
    <source>
        <dbReference type="Proteomes" id="UP000594638"/>
    </source>
</evidence>